<comment type="caution">
    <text evidence="1">The sequence shown here is derived from an EMBL/GenBank/DDBJ whole genome shotgun (WGS) entry which is preliminary data.</text>
</comment>
<accession>A0A426ZXR3</accession>
<reference evidence="1 2" key="1">
    <citation type="journal article" date="2014" name="Agronomy (Basel)">
        <title>A Draft Genome Sequence for Ensete ventricosum, the Drought-Tolerant Tree Against Hunger.</title>
        <authorList>
            <person name="Harrison J."/>
            <person name="Moore K.A."/>
            <person name="Paszkiewicz K."/>
            <person name="Jones T."/>
            <person name="Grant M."/>
            <person name="Ambacheew D."/>
            <person name="Muzemil S."/>
            <person name="Studholme D.J."/>
        </authorList>
    </citation>
    <scope>NUCLEOTIDE SEQUENCE [LARGE SCALE GENOMIC DNA]</scope>
</reference>
<evidence type="ECO:0000313" key="2">
    <source>
        <dbReference type="Proteomes" id="UP000287651"/>
    </source>
</evidence>
<dbReference type="EMBL" id="AMZH03004594">
    <property type="protein sequence ID" value="RRT68755.1"/>
    <property type="molecule type" value="Genomic_DNA"/>
</dbReference>
<dbReference type="Proteomes" id="UP000287651">
    <property type="component" value="Unassembled WGS sequence"/>
</dbReference>
<sequence>MANRKEAKAAALWSKAMAMGGARRGSLMCAASMQVRMGDIEGHVSFTCHEVCESETRRYWSASCNASIRRRIPGSTIVVPVDGVVRFLELFEELKLDSEVGFLDYPILSCTPFLVV</sequence>
<organism evidence="1 2">
    <name type="scientific">Ensete ventricosum</name>
    <name type="common">Abyssinian banana</name>
    <name type="synonym">Musa ensete</name>
    <dbReference type="NCBI Taxonomy" id="4639"/>
    <lineage>
        <taxon>Eukaryota</taxon>
        <taxon>Viridiplantae</taxon>
        <taxon>Streptophyta</taxon>
        <taxon>Embryophyta</taxon>
        <taxon>Tracheophyta</taxon>
        <taxon>Spermatophyta</taxon>
        <taxon>Magnoliopsida</taxon>
        <taxon>Liliopsida</taxon>
        <taxon>Zingiberales</taxon>
        <taxon>Musaceae</taxon>
        <taxon>Ensete</taxon>
    </lineage>
</organism>
<gene>
    <name evidence="1" type="ORF">B296_00034108</name>
</gene>
<dbReference type="AlphaFoldDB" id="A0A426ZXR3"/>
<protein>
    <submittedName>
        <fullName evidence="1">Uncharacterized protein</fullName>
    </submittedName>
</protein>
<name>A0A426ZXR3_ENSVE</name>
<proteinExistence type="predicted"/>
<evidence type="ECO:0000313" key="1">
    <source>
        <dbReference type="EMBL" id="RRT68755.1"/>
    </source>
</evidence>